<proteinExistence type="predicted"/>
<accession>A0A0E9S609</accession>
<dbReference type="AlphaFoldDB" id="A0A0E9S609"/>
<reference evidence="1" key="2">
    <citation type="journal article" date="2015" name="Fish Shellfish Immunol.">
        <title>Early steps in the European eel (Anguilla anguilla)-Vibrio vulnificus interaction in the gills: Role of the RtxA13 toxin.</title>
        <authorList>
            <person name="Callol A."/>
            <person name="Pajuelo D."/>
            <person name="Ebbesson L."/>
            <person name="Teles M."/>
            <person name="MacKenzie S."/>
            <person name="Amaro C."/>
        </authorList>
    </citation>
    <scope>NUCLEOTIDE SEQUENCE</scope>
</reference>
<protein>
    <submittedName>
        <fullName evidence="1">Uncharacterized protein</fullName>
    </submittedName>
</protein>
<evidence type="ECO:0000313" key="1">
    <source>
        <dbReference type="EMBL" id="JAH36829.1"/>
    </source>
</evidence>
<sequence>MVTYFMINIESNDKIILSIQLAYH</sequence>
<organism evidence="1">
    <name type="scientific">Anguilla anguilla</name>
    <name type="common">European freshwater eel</name>
    <name type="synonym">Muraena anguilla</name>
    <dbReference type="NCBI Taxonomy" id="7936"/>
    <lineage>
        <taxon>Eukaryota</taxon>
        <taxon>Metazoa</taxon>
        <taxon>Chordata</taxon>
        <taxon>Craniata</taxon>
        <taxon>Vertebrata</taxon>
        <taxon>Euteleostomi</taxon>
        <taxon>Actinopterygii</taxon>
        <taxon>Neopterygii</taxon>
        <taxon>Teleostei</taxon>
        <taxon>Anguilliformes</taxon>
        <taxon>Anguillidae</taxon>
        <taxon>Anguilla</taxon>
    </lineage>
</organism>
<dbReference type="EMBL" id="GBXM01071748">
    <property type="protein sequence ID" value="JAH36829.1"/>
    <property type="molecule type" value="Transcribed_RNA"/>
</dbReference>
<reference evidence="1" key="1">
    <citation type="submission" date="2014-11" db="EMBL/GenBank/DDBJ databases">
        <authorList>
            <person name="Amaro Gonzalez C."/>
        </authorList>
    </citation>
    <scope>NUCLEOTIDE SEQUENCE</scope>
</reference>
<name>A0A0E9S609_ANGAN</name>